<accession>A0A6J4RR20</accession>
<evidence type="ECO:0000256" key="1">
    <source>
        <dbReference type="SAM" id="MobiDB-lite"/>
    </source>
</evidence>
<feature type="region of interest" description="Disordered" evidence="1">
    <location>
        <begin position="82"/>
        <end position="112"/>
    </location>
</feature>
<name>A0A6J4RR20_9ACTN</name>
<protein>
    <submittedName>
        <fullName evidence="2">Uncharacterized protein</fullName>
    </submittedName>
</protein>
<dbReference type="EMBL" id="CADCVJ010000158">
    <property type="protein sequence ID" value="CAA9479487.1"/>
    <property type="molecule type" value="Genomic_DNA"/>
</dbReference>
<feature type="compositionally biased region" description="Low complexity" evidence="1">
    <location>
        <begin position="88"/>
        <end position="106"/>
    </location>
</feature>
<dbReference type="AlphaFoldDB" id="A0A6J4RR20"/>
<organism evidence="2">
    <name type="scientific">uncultured Solirubrobacteraceae bacterium</name>
    <dbReference type="NCBI Taxonomy" id="1162706"/>
    <lineage>
        <taxon>Bacteria</taxon>
        <taxon>Bacillati</taxon>
        <taxon>Actinomycetota</taxon>
        <taxon>Thermoleophilia</taxon>
        <taxon>Solirubrobacterales</taxon>
        <taxon>Solirubrobacteraceae</taxon>
        <taxon>environmental samples</taxon>
    </lineage>
</organism>
<evidence type="ECO:0000313" key="2">
    <source>
        <dbReference type="EMBL" id="CAA9479487.1"/>
    </source>
</evidence>
<gene>
    <name evidence="2" type="ORF">AVDCRST_MAG38-1923</name>
</gene>
<proteinExistence type="predicted"/>
<sequence>MSVVDSASTSPADIVLDRRPGLQEWALSRTSPQERAVAMELVLAHDFDEPSPAMATGTTRREAQSVREQILSDLVGIGAGHRASSVEAAAQRPPARTRAATAPRSRAGARRR</sequence>
<reference evidence="2" key="1">
    <citation type="submission" date="2020-02" db="EMBL/GenBank/DDBJ databases">
        <authorList>
            <person name="Meier V. D."/>
        </authorList>
    </citation>
    <scope>NUCLEOTIDE SEQUENCE</scope>
    <source>
        <strain evidence="2">AVDCRST_MAG38</strain>
    </source>
</reference>